<accession>A0ABS3JJS6</accession>
<keyword evidence="6" id="KW-1185">Reference proteome</keyword>
<protein>
    <submittedName>
        <fullName evidence="5">Glycosyltransferase</fullName>
    </submittedName>
</protein>
<dbReference type="Gene3D" id="3.90.550.10">
    <property type="entry name" value="Spore Coat Polysaccharide Biosynthesis Protein SpsA, Chain A"/>
    <property type="match status" value="1"/>
</dbReference>
<evidence type="ECO:0000313" key="6">
    <source>
        <dbReference type="Proteomes" id="UP000664628"/>
    </source>
</evidence>
<dbReference type="EMBL" id="JAFMYW010000005">
    <property type="protein sequence ID" value="MBO0950254.1"/>
    <property type="molecule type" value="Genomic_DNA"/>
</dbReference>
<dbReference type="InterPro" id="IPR029044">
    <property type="entry name" value="Nucleotide-diphossugar_trans"/>
</dbReference>
<evidence type="ECO:0000313" key="5">
    <source>
        <dbReference type="EMBL" id="MBO0950254.1"/>
    </source>
</evidence>
<evidence type="ECO:0000256" key="2">
    <source>
        <dbReference type="ARBA" id="ARBA00022676"/>
    </source>
</evidence>
<keyword evidence="3" id="KW-0808">Transferase</keyword>
<dbReference type="PANTHER" id="PTHR43630:SF1">
    <property type="entry name" value="POLY-BETA-1,6-N-ACETYL-D-GLUCOSAMINE SYNTHASE"/>
    <property type="match status" value="1"/>
</dbReference>
<feature type="transmembrane region" description="Helical" evidence="4">
    <location>
        <begin position="328"/>
        <end position="350"/>
    </location>
</feature>
<dbReference type="PANTHER" id="PTHR43630">
    <property type="entry name" value="POLY-BETA-1,6-N-ACETYL-D-GLUCOSAMINE SYNTHASE"/>
    <property type="match status" value="1"/>
</dbReference>
<dbReference type="SUPFAM" id="SSF53448">
    <property type="entry name" value="Nucleotide-diphospho-sugar transferases"/>
    <property type="match status" value="1"/>
</dbReference>
<feature type="transmembrane region" description="Helical" evidence="4">
    <location>
        <begin position="356"/>
        <end position="374"/>
    </location>
</feature>
<comment type="similarity">
    <text evidence="1">Belongs to the glycosyltransferase 2 family.</text>
</comment>
<keyword evidence="4" id="KW-0472">Membrane</keyword>
<comment type="caution">
    <text evidence="5">The sequence shown here is derived from an EMBL/GenBank/DDBJ whole genome shotgun (WGS) entry which is preliminary data.</text>
</comment>
<reference evidence="5 6" key="1">
    <citation type="submission" date="2021-03" db="EMBL/GenBank/DDBJ databases">
        <title>Fibrella sp. HMF5405 genome sequencing and assembly.</title>
        <authorList>
            <person name="Kang H."/>
            <person name="Kim H."/>
            <person name="Bae S."/>
            <person name="Joh K."/>
        </authorList>
    </citation>
    <scope>NUCLEOTIDE SEQUENCE [LARGE SCALE GENOMIC DNA]</scope>
    <source>
        <strain evidence="5 6">HMF5405</strain>
    </source>
</reference>
<feature type="transmembrane region" description="Helical" evidence="4">
    <location>
        <begin position="302"/>
        <end position="321"/>
    </location>
</feature>
<evidence type="ECO:0000256" key="4">
    <source>
        <dbReference type="SAM" id="Phobius"/>
    </source>
</evidence>
<name>A0ABS3JJS6_9BACT</name>
<proteinExistence type="inferred from homology"/>
<dbReference type="RefSeq" id="WP_207330216.1">
    <property type="nucleotide sequence ID" value="NZ_JAFMYW010000005.1"/>
</dbReference>
<sequence length="390" mass="42963">MQTVLWLLVSLFFGFLVLNTLHYLFYAILGRLGRADDVPPAADLPKKRIAVLVPAYKEDAVILESVQANLNQDYPDTHYDLIVIADSFQPHTLDALALMPVRVLPVSFEVSTVTKALNAALGTLSAGDYDIVVVADADNHLATDFLSRVNSAFAQGWKAIQGHRVAKNTNTRVAVLDAVSEEINNHITRKGYRAAGVSATIIGSGMAIDLGLMKAAMNNLTTIGGFDKELAMKLAVGNHKIGYLEKAYVYDEKVAKRAVFEHQRTRWIAAQWQFVADYFKPGMRNLLAGQWLSGIKLVQEMALPKVLLLGILLIVTLLCLLIGHLSSLLLSVSLLLALCFSMALSIPGYLWKRLSIRDLGVVFTLMISFGRALLNMRKAFKSFMHTPHNA</sequence>
<keyword evidence="2" id="KW-0328">Glycosyltransferase</keyword>
<organism evidence="5 6">
    <name type="scientific">Fibrella forsythiae</name>
    <dbReference type="NCBI Taxonomy" id="2817061"/>
    <lineage>
        <taxon>Bacteria</taxon>
        <taxon>Pseudomonadati</taxon>
        <taxon>Bacteroidota</taxon>
        <taxon>Cytophagia</taxon>
        <taxon>Cytophagales</taxon>
        <taxon>Spirosomataceae</taxon>
        <taxon>Fibrella</taxon>
    </lineage>
</organism>
<keyword evidence="4" id="KW-1133">Transmembrane helix</keyword>
<keyword evidence="4" id="KW-0812">Transmembrane</keyword>
<dbReference type="Pfam" id="PF13641">
    <property type="entry name" value="Glyco_tranf_2_3"/>
    <property type="match status" value="1"/>
</dbReference>
<gene>
    <name evidence="5" type="ORF">J2I46_16795</name>
</gene>
<dbReference type="Proteomes" id="UP000664628">
    <property type="component" value="Unassembled WGS sequence"/>
</dbReference>
<evidence type="ECO:0000256" key="1">
    <source>
        <dbReference type="ARBA" id="ARBA00006739"/>
    </source>
</evidence>
<evidence type="ECO:0000256" key="3">
    <source>
        <dbReference type="ARBA" id="ARBA00022679"/>
    </source>
</evidence>